<protein>
    <recommendedName>
        <fullName evidence="7">Ig-like domain-containing protein</fullName>
    </recommendedName>
</protein>
<evidence type="ECO:0000313" key="9">
    <source>
        <dbReference type="Proteomes" id="UP000694569"/>
    </source>
</evidence>
<accession>A0A8C5Q457</accession>
<evidence type="ECO:0000256" key="3">
    <source>
        <dbReference type="ARBA" id="ARBA00022989"/>
    </source>
</evidence>
<feature type="domain" description="Ig-like" evidence="7">
    <location>
        <begin position="13"/>
        <end position="91"/>
    </location>
</feature>
<dbReference type="SMART" id="SM00407">
    <property type="entry name" value="IGc1"/>
    <property type="match status" value="1"/>
</dbReference>
<comment type="subcellular location">
    <subcellularLocation>
        <location evidence="1">Membrane</location>
    </subcellularLocation>
</comment>
<dbReference type="InterPro" id="IPR013106">
    <property type="entry name" value="Ig_V-set"/>
</dbReference>
<name>A0A8C5Q457_9ANUR</name>
<dbReference type="GO" id="GO:0016020">
    <property type="term" value="C:membrane"/>
    <property type="evidence" value="ECO:0007669"/>
    <property type="project" value="UniProtKB-SubCell"/>
</dbReference>
<keyword evidence="6" id="KW-0393">Immunoglobulin domain</keyword>
<dbReference type="SMART" id="SM00409">
    <property type="entry name" value="IG"/>
    <property type="match status" value="1"/>
</dbReference>
<dbReference type="PROSITE" id="PS50835">
    <property type="entry name" value="IG_LIKE"/>
    <property type="match status" value="1"/>
</dbReference>
<dbReference type="InterPro" id="IPR051117">
    <property type="entry name" value="TRG_var/const_region"/>
</dbReference>
<dbReference type="AlphaFoldDB" id="A0A8C5Q457"/>
<keyword evidence="3" id="KW-1133">Transmembrane helix</keyword>
<keyword evidence="5" id="KW-0675">Receptor</keyword>
<dbReference type="Pfam" id="PF07654">
    <property type="entry name" value="C1-set"/>
    <property type="match status" value="1"/>
</dbReference>
<evidence type="ECO:0000256" key="4">
    <source>
        <dbReference type="ARBA" id="ARBA00023136"/>
    </source>
</evidence>
<reference evidence="8" key="2">
    <citation type="submission" date="2025-09" db="UniProtKB">
        <authorList>
            <consortium name="Ensembl"/>
        </authorList>
    </citation>
    <scope>IDENTIFICATION</scope>
</reference>
<dbReference type="Ensembl" id="ENSLLET00000032867.1">
    <property type="protein sequence ID" value="ENSLLEP00000031653.1"/>
    <property type="gene ID" value="ENSLLEG00000020030.1"/>
</dbReference>
<evidence type="ECO:0000256" key="1">
    <source>
        <dbReference type="ARBA" id="ARBA00004370"/>
    </source>
</evidence>
<evidence type="ECO:0000256" key="6">
    <source>
        <dbReference type="ARBA" id="ARBA00023319"/>
    </source>
</evidence>
<dbReference type="InterPro" id="IPR003597">
    <property type="entry name" value="Ig_C1-set"/>
</dbReference>
<reference evidence="8" key="1">
    <citation type="submission" date="2025-08" db="UniProtKB">
        <authorList>
            <consortium name="Ensembl"/>
        </authorList>
    </citation>
    <scope>IDENTIFICATION</scope>
</reference>
<keyword evidence="2" id="KW-0812">Transmembrane</keyword>
<evidence type="ECO:0000259" key="7">
    <source>
        <dbReference type="PROSITE" id="PS50835"/>
    </source>
</evidence>
<dbReference type="InterPro" id="IPR007110">
    <property type="entry name" value="Ig-like_dom"/>
</dbReference>
<dbReference type="InterPro" id="IPR036179">
    <property type="entry name" value="Ig-like_dom_sf"/>
</dbReference>
<evidence type="ECO:0000256" key="2">
    <source>
        <dbReference type="ARBA" id="ARBA00022692"/>
    </source>
</evidence>
<dbReference type="Pfam" id="PF07686">
    <property type="entry name" value="V-set"/>
    <property type="match status" value="1"/>
</dbReference>
<proteinExistence type="predicted"/>
<dbReference type="PANTHER" id="PTHR19256:SF65">
    <property type="entry name" value="T CELL RECEPTOR GAMMA CONSTANT 1-RELATED"/>
    <property type="match status" value="1"/>
</dbReference>
<keyword evidence="4" id="KW-0472">Membrane</keyword>
<dbReference type="PANTHER" id="PTHR19256">
    <property type="entry name" value="T-CELL RECEPTOR GAMMA CHAIN"/>
    <property type="match status" value="1"/>
</dbReference>
<sequence>KDIFTNIILIFLDGYESTFTCKPSGQRSSYIHWYLLKPNEVMKRIGYYSNGNPIYEDWAKRKFIIEASGENYDLTVNEINADDSATYYCAIWDIFGSGTKLIVTSKYHNHSLTIIIIKTEQLIHMCLLQNFFPDVITVTWKKESGDVIESEQGEMRLNDPTKTYSMLSWITVEKSDIGNHFKCNYKHEGVETTSQWESITAEYQQNTGTLLCLLTYTKYSILKLSLSGSRKIMWKDRIFAYI</sequence>
<evidence type="ECO:0000256" key="5">
    <source>
        <dbReference type="ARBA" id="ARBA00023170"/>
    </source>
</evidence>
<dbReference type="GeneTree" id="ENSGT00940000153143"/>
<dbReference type="Gene3D" id="2.60.40.10">
    <property type="entry name" value="Immunoglobulins"/>
    <property type="match status" value="2"/>
</dbReference>
<dbReference type="InterPro" id="IPR003599">
    <property type="entry name" value="Ig_sub"/>
</dbReference>
<evidence type="ECO:0000313" key="8">
    <source>
        <dbReference type="Ensembl" id="ENSLLEP00000031653.1"/>
    </source>
</evidence>
<dbReference type="SUPFAM" id="SSF48726">
    <property type="entry name" value="Immunoglobulin"/>
    <property type="match status" value="2"/>
</dbReference>
<dbReference type="InterPro" id="IPR013783">
    <property type="entry name" value="Ig-like_fold"/>
</dbReference>
<dbReference type="Proteomes" id="UP000694569">
    <property type="component" value="Unplaced"/>
</dbReference>
<organism evidence="8 9">
    <name type="scientific">Leptobrachium leishanense</name>
    <name type="common">Leishan spiny toad</name>
    <dbReference type="NCBI Taxonomy" id="445787"/>
    <lineage>
        <taxon>Eukaryota</taxon>
        <taxon>Metazoa</taxon>
        <taxon>Chordata</taxon>
        <taxon>Craniata</taxon>
        <taxon>Vertebrata</taxon>
        <taxon>Euteleostomi</taxon>
        <taxon>Amphibia</taxon>
        <taxon>Batrachia</taxon>
        <taxon>Anura</taxon>
        <taxon>Pelobatoidea</taxon>
        <taxon>Megophryidae</taxon>
        <taxon>Leptobrachium</taxon>
    </lineage>
</organism>
<dbReference type="OrthoDB" id="8924181at2759"/>
<keyword evidence="9" id="KW-1185">Reference proteome</keyword>